<sequence>MKKRYFLLSVLCFAMALFFIAENVTAAPVGSKETYKPQISVHEAQNWPIAAQYQNKGEIWPPVPGWYERKNPNGLGNSLIHVAVLPNQWPVVSLHGCGYDGPAGKQGLAALDTSPGIWLGGTIQPAQMGLAVRFVIGAKTIGIYRGGGIIETLAPQQIFMLNSGIRSLKNRIVIDFSGDCPKGLPDIRGEYVLGKDSVPLMDEYAAFALVESLRRNESKTDFFDKSLQIIPAPITDKEAADYDKLIGDYSFDDFAYTIKVFKNGMLLRTFIVTHDLSAVYRFESDGNGVMIYNIDGSKG</sequence>
<keyword evidence="3" id="KW-1185">Reference proteome</keyword>
<dbReference type="EMBL" id="FONL01000002">
    <property type="protein sequence ID" value="SFE18362.1"/>
    <property type="molecule type" value="Genomic_DNA"/>
</dbReference>
<feature type="chain" id="PRO_5011761596" evidence="1">
    <location>
        <begin position="27"/>
        <end position="299"/>
    </location>
</feature>
<evidence type="ECO:0000313" key="3">
    <source>
        <dbReference type="Proteomes" id="UP000198896"/>
    </source>
</evidence>
<evidence type="ECO:0000313" key="2">
    <source>
        <dbReference type="EMBL" id="SFE18362.1"/>
    </source>
</evidence>
<reference evidence="2 3" key="1">
    <citation type="submission" date="2016-10" db="EMBL/GenBank/DDBJ databases">
        <authorList>
            <person name="de Groot N.N."/>
        </authorList>
    </citation>
    <scope>NUCLEOTIDE SEQUENCE [LARGE SCALE GENOMIC DNA]</scope>
    <source>
        <strain evidence="2 3">DSM 9236</strain>
    </source>
</reference>
<organism evidence="2 3">
    <name type="scientific">Succiniclasticum ruminis DSM 9236</name>
    <dbReference type="NCBI Taxonomy" id="1123323"/>
    <lineage>
        <taxon>Bacteria</taxon>
        <taxon>Bacillati</taxon>
        <taxon>Bacillota</taxon>
        <taxon>Negativicutes</taxon>
        <taxon>Acidaminococcales</taxon>
        <taxon>Acidaminococcaceae</taxon>
        <taxon>Succiniclasticum</taxon>
    </lineage>
</organism>
<protein>
    <submittedName>
        <fullName evidence="2">Uncharacterized protein</fullName>
    </submittedName>
</protein>
<keyword evidence="1" id="KW-0732">Signal</keyword>
<dbReference type="RefSeq" id="WP_093912764.1">
    <property type="nucleotide sequence ID" value="NZ_FONL01000002.1"/>
</dbReference>
<feature type="signal peptide" evidence="1">
    <location>
        <begin position="1"/>
        <end position="26"/>
    </location>
</feature>
<evidence type="ECO:0000256" key="1">
    <source>
        <dbReference type="SAM" id="SignalP"/>
    </source>
</evidence>
<dbReference type="AlphaFoldDB" id="A0A1I1YGA5"/>
<gene>
    <name evidence="2" type="ORF">SAMN05216245_102185</name>
</gene>
<name>A0A1I1YGA5_9FIRM</name>
<proteinExistence type="predicted"/>
<dbReference type="Proteomes" id="UP000198896">
    <property type="component" value="Unassembled WGS sequence"/>
</dbReference>
<dbReference type="STRING" id="1123323.SAMN05216245_102185"/>
<dbReference type="OrthoDB" id="9820473at2"/>
<accession>A0A1I1YGA5</accession>